<name>W0EVE9_9BACT</name>
<dbReference type="AlphaFoldDB" id="W0EVE9"/>
<dbReference type="GO" id="GO:0006545">
    <property type="term" value="P:glycine biosynthetic process"/>
    <property type="evidence" value="ECO:0007669"/>
    <property type="project" value="TreeGrafter"/>
</dbReference>
<dbReference type="Gene3D" id="3.40.640.10">
    <property type="entry name" value="Type I PLP-dependent aspartate aminotransferase-like (Major domain)"/>
    <property type="match status" value="1"/>
</dbReference>
<evidence type="ECO:0000256" key="1">
    <source>
        <dbReference type="ARBA" id="ARBA00001933"/>
    </source>
</evidence>
<dbReference type="GO" id="GO:0005829">
    <property type="term" value="C:cytosol"/>
    <property type="evidence" value="ECO:0007669"/>
    <property type="project" value="TreeGrafter"/>
</dbReference>
<dbReference type="EMBL" id="CP007035">
    <property type="protein sequence ID" value="AHF14775.1"/>
    <property type="molecule type" value="Genomic_DNA"/>
</dbReference>
<reference evidence="7 8" key="1">
    <citation type="submission" date="2013-12" db="EMBL/GenBank/DDBJ databases">
        <authorList>
            <consortium name="DOE Joint Genome Institute"/>
            <person name="Eisen J."/>
            <person name="Huntemann M."/>
            <person name="Han J."/>
            <person name="Chen A."/>
            <person name="Kyrpides N."/>
            <person name="Mavromatis K."/>
            <person name="Markowitz V."/>
            <person name="Palaniappan K."/>
            <person name="Ivanova N."/>
            <person name="Schaumberg A."/>
            <person name="Pati A."/>
            <person name="Liolios K."/>
            <person name="Nordberg H.P."/>
            <person name="Cantor M.N."/>
            <person name="Hua S.X."/>
            <person name="Woyke T."/>
        </authorList>
    </citation>
    <scope>NUCLEOTIDE SEQUENCE [LARGE SCALE GENOMIC DNA]</scope>
    <source>
        <strain evidence="8">DSM 19437</strain>
    </source>
</reference>
<dbReference type="Gene3D" id="3.90.1150.10">
    <property type="entry name" value="Aspartate Aminotransferase, domain 1"/>
    <property type="match status" value="1"/>
</dbReference>
<keyword evidence="4" id="KW-0456">Lyase</keyword>
<evidence type="ECO:0000256" key="3">
    <source>
        <dbReference type="ARBA" id="ARBA00022898"/>
    </source>
</evidence>
<dbReference type="eggNOG" id="COG2008">
    <property type="taxonomic scope" value="Bacteria"/>
</dbReference>
<dbReference type="HOGENOM" id="CLU_029381_0_4_10"/>
<evidence type="ECO:0000259" key="6">
    <source>
        <dbReference type="Pfam" id="PF01212"/>
    </source>
</evidence>
<dbReference type="PANTHER" id="PTHR48097:SF9">
    <property type="entry name" value="L-THREONINE ALDOLASE"/>
    <property type="match status" value="1"/>
</dbReference>
<dbReference type="KEGG" id="nso:NIASO_05440"/>
<comment type="cofactor">
    <cofactor evidence="1">
        <name>pyridoxal 5'-phosphate</name>
        <dbReference type="ChEBI" id="CHEBI:597326"/>
    </cofactor>
</comment>
<organism evidence="7 8">
    <name type="scientific">Niabella soli DSM 19437</name>
    <dbReference type="NCBI Taxonomy" id="929713"/>
    <lineage>
        <taxon>Bacteria</taxon>
        <taxon>Pseudomonadati</taxon>
        <taxon>Bacteroidota</taxon>
        <taxon>Chitinophagia</taxon>
        <taxon>Chitinophagales</taxon>
        <taxon>Chitinophagaceae</taxon>
        <taxon>Niabella</taxon>
    </lineage>
</organism>
<sequence>MIDLRSDTVTRPGPEMLQAMVQAKTGDDVFREDPAINELEAQCAALFGMEAALFCSSGTQTNQIAIKCHTQPGDEVICDADAHVYQYEAGGIAFNSGASVRLLAGDRGRINAAQVENAINPNDLHKPPSRLVCIENTSNRGGGSCYDFEELKKIRSVCDNNKLAFHLDGARLFNALVAKNETPAQYGALFNSISVCFSKSLGCPVGSVLLGTEAFIAKARRVRKILGGGMRQAGYLAAAAVYALDHNIERLATDHLHAKQIAAVLYNCPFVQTVLPVETNIIIFETKNTTAKELVAQLKNASILCHAVAPDRVRFVLHLDVTEAMVAAVIQKIQSLQF</sequence>
<gene>
    <name evidence="7" type="ORF">NIASO_05440</name>
</gene>
<dbReference type="STRING" id="929713.NIASO_05440"/>
<evidence type="ECO:0000313" key="8">
    <source>
        <dbReference type="Proteomes" id="UP000003586"/>
    </source>
</evidence>
<dbReference type="PANTHER" id="PTHR48097">
    <property type="entry name" value="L-THREONINE ALDOLASE-RELATED"/>
    <property type="match status" value="1"/>
</dbReference>
<dbReference type="PIRSF" id="PIRSF017617">
    <property type="entry name" value="Thr_aldolase"/>
    <property type="match status" value="1"/>
</dbReference>
<keyword evidence="8" id="KW-1185">Reference proteome</keyword>
<proteinExistence type="inferred from homology"/>
<keyword evidence="3" id="KW-0663">Pyridoxal phosphate</keyword>
<evidence type="ECO:0000313" key="7">
    <source>
        <dbReference type="EMBL" id="AHF14775.1"/>
    </source>
</evidence>
<dbReference type="InterPro" id="IPR015424">
    <property type="entry name" value="PyrdxlP-dep_Trfase"/>
</dbReference>
<accession>W0EVE9</accession>
<dbReference type="Pfam" id="PF01212">
    <property type="entry name" value="Beta_elim_lyase"/>
    <property type="match status" value="1"/>
</dbReference>
<comment type="similarity">
    <text evidence="2">Belongs to the threonine aldolase family.</text>
</comment>
<evidence type="ECO:0000256" key="2">
    <source>
        <dbReference type="ARBA" id="ARBA00006966"/>
    </source>
</evidence>
<feature type="domain" description="Aromatic amino acid beta-eliminating lyase/threonine aldolase" evidence="6">
    <location>
        <begin position="3"/>
        <end position="286"/>
    </location>
</feature>
<dbReference type="GO" id="GO:0008732">
    <property type="term" value="F:L-allo-threonine aldolase activity"/>
    <property type="evidence" value="ECO:0007669"/>
    <property type="project" value="TreeGrafter"/>
</dbReference>
<evidence type="ECO:0000256" key="4">
    <source>
        <dbReference type="ARBA" id="ARBA00023239"/>
    </source>
</evidence>
<dbReference type="NCBIfam" id="NF041359">
    <property type="entry name" value="GntG_guanitoxin"/>
    <property type="match status" value="1"/>
</dbReference>
<dbReference type="GO" id="GO:0006567">
    <property type="term" value="P:L-threonine catabolic process"/>
    <property type="evidence" value="ECO:0007669"/>
    <property type="project" value="TreeGrafter"/>
</dbReference>
<dbReference type="Proteomes" id="UP000003586">
    <property type="component" value="Chromosome"/>
</dbReference>
<feature type="modified residue" description="N6-(pyridoxal phosphate)lysine" evidence="5">
    <location>
        <position position="199"/>
    </location>
</feature>
<dbReference type="OrthoDB" id="9774495at2"/>
<evidence type="ECO:0000256" key="5">
    <source>
        <dbReference type="PIRSR" id="PIRSR017617-1"/>
    </source>
</evidence>
<dbReference type="RefSeq" id="WP_008582963.1">
    <property type="nucleotide sequence ID" value="NZ_CP007035.1"/>
</dbReference>
<dbReference type="InterPro" id="IPR015422">
    <property type="entry name" value="PyrdxlP-dep_Trfase_small"/>
</dbReference>
<dbReference type="InterPro" id="IPR001597">
    <property type="entry name" value="ArAA_b-elim_lyase/Thr_aldolase"/>
</dbReference>
<dbReference type="InterPro" id="IPR015421">
    <property type="entry name" value="PyrdxlP-dep_Trfase_major"/>
</dbReference>
<protein>
    <submittedName>
        <fullName evidence="7">Threonine aldolase</fullName>
    </submittedName>
</protein>
<dbReference type="FunFam" id="3.40.640.10:FF:000030">
    <property type="entry name" value="Low-specificity L-threonine aldolase"/>
    <property type="match status" value="1"/>
</dbReference>
<dbReference type="SUPFAM" id="SSF53383">
    <property type="entry name" value="PLP-dependent transferases"/>
    <property type="match status" value="1"/>
</dbReference>
<dbReference type="InterPro" id="IPR023603">
    <property type="entry name" value="Low_specificity_L-TA-like"/>
</dbReference>